<gene>
    <name evidence="1" type="ORF">OWV82_003369</name>
</gene>
<name>A0ACC1YLG8_MELAZ</name>
<proteinExistence type="predicted"/>
<evidence type="ECO:0000313" key="1">
    <source>
        <dbReference type="EMBL" id="KAJ4724368.1"/>
    </source>
</evidence>
<sequence>MDSARVYIMGSAIFIICAGLCLSSSQVSEQSCGVDISDLTYECLKYVQKEGPEDPPSQGCCAVVKTVDVPCACKLLTKDVVEIISDMISTKKAVFVARSCGMQLSPGTQCGSFTIPPA</sequence>
<dbReference type="EMBL" id="CM051395">
    <property type="protein sequence ID" value="KAJ4724368.1"/>
    <property type="molecule type" value="Genomic_DNA"/>
</dbReference>
<keyword evidence="2" id="KW-1185">Reference proteome</keyword>
<reference evidence="1 2" key="1">
    <citation type="journal article" date="2023" name="Science">
        <title>Complex scaffold remodeling in plant triterpene biosynthesis.</title>
        <authorList>
            <person name="De La Pena R."/>
            <person name="Hodgson H."/>
            <person name="Liu J.C."/>
            <person name="Stephenson M.J."/>
            <person name="Martin A.C."/>
            <person name="Owen C."/>
            <person name="Harkess A."/>
            <person name="Leebens-Mack J."/>
            <person name="Jimenez L.E."/>
            <person name="Osbourn A."/>
            <person name="Sattely E.S."/>
        </authorList>
    </citation>
    <scope>NUCLEOTIDE SEQUENCE [LARGE SCALE GENOMIC DNA]</scope>
    <source>
        <strain evidence="2">cv. JPN11</strain>
        <tissue evidence="1">Leaf</tissue>
    </source>
</reference>
<accession>A0ACC1YLG8</accession>
<organism evidence="1 2">
    <name type="scientific">Melia azedarach</name>
    <name type="common">Chinaberry tree</name>
    <dbReference type="NCBI Taxonomy" id="155640"/>
    <lineage>
        <taxon>Eukaryota</taxon>
        <taxon>Viridiplantae</taxon>
        <taxon>Streptophyta</taxon>
        <taxon>Embryophyta</taxon>
        <taxon>Tracheophyta</taxon>
        <taxon>Spermatophyta</taxon>
        <taxon>Magnoliopsida</taxon>
        <taxon>eudicotyledons</taxon>
        <taxon>Gunneridae</taxon>
        <taxon>Pentapetalae</taxon>
        <taxon>rosids</taxon>
        <taxon>malvids</taxon>
        <taxon>Sapindales</taxon>
        <taxon>Meliaceae</taxon>
        <taxon>Melia</taxon>
    </lineage>
</organism>
<comment type="caution">
    <text evidence="1">The sequence shown here is derived from an EMBL/GenBank/DDBJ whole genome shotgun (WGS) entry which is preliminary data.</text>
</comment>
<dbReference type="Proteomes" id="UP001164539">
    <property type="component" value="Chromosome 2"/>
</dbReference>
<evidence type="ECO:0000313" key="2">
    <source>
        <dbReference type="Proteomes" id="UP001164539"/>
    </source>
</evidence>
<protein>
    <submittedName>
        <fullName evidence="1">Bifunctional inhibitor/lipid-transfer protein/seed storage 2S albumin superfamily protein</fullName>
    </submittedName>
</protein>